<keyword evidence="4" id="KW-1185">Reference proteome</keyword>
<dbReference type="PANTHER" id="PTHR48050:SF13">
    <property type="entry name" value="STEROL 3-BETA-GLUCOSYLTRANSFERASE UGT80A2"/>
    <property type="match status" value="1"/>
</dbReference>
<evidence type="ECO:0000256" key="1">
    <source>
        <dbReference type="ARBA" id="ARBA00022679"/>
    </source>
</evidence>
<dbReference type="EMBL" id="JAVREH010000006">
    <property type="protein sequence ID" value="MDT0261075.1"/>
    <property type="molecule type" value="Genomic_DNA"/>
</dbReference>
<dbReference type="SUPFAM" id="SSF53756">
    <property type="entry name" value="UDP-Glycosyltransferase/glycogen phosphorylase"/>
    <property type="match status" value="1"/>
</dbReference>
<name>A0ABU2J7X0_9ACTN</name>
<accession>A0ABU2J7X0</accession>
<reference evidence="4" key="1">
    <citation type="submission" date="2023-07" db="EMBL/GenBank/DDBJ databases">
        <title>30 novel species of actinomycetes from the DSMZ collection.</title>
        <authorList>
            <person name="Nouioui I."/>
        </authorList>
    </citation>
    <scope>NUCLEOTIDE SEQUENCE [LARGE SCALE GENOMIC DNA]</scope>
    <source>
        <strain evidence="4">DSM 44399</strain>
    </source>
</reference>
<dbReference type="InterPro" id="IPR035595">
    <property type="entry name" value="UDP_glycos_trans_CS"/>
</dbReference>
<dbReference type="Proteomes" id="UP001183176">
    <property type="component" value="Unassembled WGS sequence"/>
</dbReference>
<dbReference type="InterPro" id="IPR002213">
    <property type="entry name" value="UDP_glucos_trans"/>
</dbReference>
<sequence>MLAAQRAALGLNPEVSDPHRYLRAGVLPEQCYPPELASATSRYYRTPGPVREPALDADIAALPADRPLVLASLGSLALTLPGMARVLPTLVEGLAALDCEAVLTLGGRADLAGELGPLPANVHVTEFTPQRSLLGACDLFVTHAGFNAFAEAIAAGVPMVALPSFADQPLNAERIVALGLGERLDLDRLTAEDLSAACIRTLTTPGPRRRVRQLQRLLLGQPGFDHLVTDLESLQPVAATTALCACSGGGQAS</sequence>
<proteinExistence type="predicted"/>
<evidence type="ECO:0000313" key="4">
    <source>
        <dbReference type="Proteomes" id="UP001183176"/>
    </source>
</evidence>
<dbReference type="InterPro" id="IPR050426">
    <property type="entry name" value="Glycosyltransferase_28"/>
</dbReference>
<dbReference type="Pfam" id="PF06722">
    <property type="entry name" value="EryCIII-like_C"/>
    <property type="match status" value="1"/>
</dbReference>
<dbReference type="RefSeq" id="WP_311422231.1">
    <property type="nucleotide sequence ID" value="NZ_JAVREH010000006.1"/>
</dbReference>
<evidence type="ECO:0000259" key="2">
    <source>
        <dbReference type="Pfam" id="PF06722"/>
    </source>
</evidence>
<dbReference type="CDD" id="cd03784">
    <property type="entry name" value="GT1_Gtf-like"/>
    <property type="match status" value="1"/>
</dbReference>
<dbReference type="InterPro" id="IPR010610">
    <property type="entry name" value="EryCIII-like_C"/>
</dbReference>
<feature type="domain" description="Erythromycin biosynthesis protein CIII-like C-terminal" evidence="2">
    <location>
        <begin position="90"/>
        <end position="234"/>
    </location>
</feature>
<keyword evidence="1" id="KW-0808">Transferase</keyword>
<gene>
    <name evidence="3" type="ORF">RM423_06665</name>
</gene>
<protein>
    <submittedName>
        <fullName evidence="3">Glycosyltransferase</fullName>
    </submittedName>
</protein>
<dbReference type="PANTHER" id="PTHR48050">
    <property type="entry name" value="STEROL 3-BETA-GLUCOSYLTRANSFERASE"/>
    <property type="match status" value="1"/>
</dbReference>
<dbReference type="Gene3D" id="3.40.50.2000">
    <property type="entry name" value="Glycogen Phosphorylase B"/>
    <property type="match status" value="1"/>
</dbReference>
<evidence type="ECO:0000313" key="3">
    <source>
        <dbReference type="EMBL" id="MDT0261075.1"/>
    </source>
</evidence>
<organism evidence="3 4">
    <name type="scientific">Jatrophihabitans lederbergiae</name>
    <dbReference type="NCBI Taxonomy" id="3075547"/>
    <lineage>
        <taxon>Bacteria</taxon>
        <taxon>Bacillati</taxon>
        <taxon>Actinomycetota</taxon>
        <taxon>Actinomycetes</taxon>
        <taxon>Jatrophihabitantales</taxon>
        <taxon>Jatrophihabitantaceae</taxon>
        <taxon>Jatrophihabitans</taxon>
    </lineage>
</organism>
<comment type="caution">
    <text evidence="3">The sequence shown here is derived from an EMBL/GenBank/DDBJ whole genome shotgun (WGS) entry which is preliminary data.</text>
</comment>
<dbReference type="PROSITE" id="PS00375">
    <property type="entry name" value="UDPGT"/>
    <property type="match status" value="1"/>
</dbReference>